<dbReference type="AlphaFoldDB" id="W1PL72"/>
<dbReference type="EMBL" id="KI393379">
    <property type="protein sequence ID" value="ERN08431.1"/>
    <property type="molecule type" value="Genomic_DNA"/>
</dbReference>
<dbReference type="Proteomes" id="UP000017836">
    <property type="component" value="Unassembled WGS sequence"/>
</dbReference>
<dbReference type="Gramene" id="ERN08431">
    <property type="protein sequence ID" value="ERN08431"/>
    <property type="gene ID" value="AMTR_s00150p00019300"/>
</dbReference>
<dbReference type="HOGENOM" id="CLU_2820047_0_0_1"/>
<gene>
    <name evidence="1" type="ORF">AMTR_s00150p00019300</name>
</gene>
<organism evidence="1 2">
    <name type="scientific">Amborella trichopoda</name>
    <dbReference type="NCBI Taxonomy" id="13333"/>
    <lineage>
        <taxon>Eukaryota</taxon>
        <taxon>Viridiplantae</taxon>
        <taxon>Streptophyta</taxon>
        <taxon>Embryophyta</taxon>
        <taxon>Tracheophyta</taxon>
        <taxon>Spermatophyta</taxon>
        <taxon>Magnoliopsida</taxon>
        <taxon>Amborellales</taxon>
        <taxon>Amborellaceae</taxon>
        <taxon>Amborella</taxon>
    </lineage>
</organism>
<accession>W1PL72</accession>
<feature type="non-terminal residue" evidence="1">
    <location>
        <position position="1"/>
    </location>
</feature>
<keyword evidence="2" id="KW-1185">Reference proteome</keyword>
<protein>
    <submittedName>
        <fullName evidence="1">Uncharacterized protein</fullName>
    </submittedName>
</protein>
<reference evidence="2" key="1">
    <citation type="journal article" date="2013" name="Science">
        <title>The Amborella genome and the evolution of flowering plants.</title>
        <authorList>
            <consortium name="Amborella Genome Project"/>
        </authorList>
    </citation>
    <scope>NUCLEOTIDE SEQUENCE [LARGE SCALE GENOMIC DNA]</scope>
</reference>
<evidence type="ECO:0000313" key="2">
    <source>
        <dbReference type="Proteomes" id="UP000017836"/>
    </source>
</evidence>
<name>W1PL72_AMBTC</name>
<proteinExistence type="predicted"/>
<evidence type="ECO:0000313" key="1">
    <source>
        <dbReference type="EMBL" id="ERN08431.1"/>
    </source>
</evidence>
<sequence>VVGTFIIDSTRSSEGVGTLIKVHSKLSARASEELASTDVDGGISSKTLGASIAASAGVSLGTSSCPS</sequence>